<keyword evidence="3" id="KW-0716">Sensory transduction</keyword>
<accession>A0A6J1QA17</accession>
<evidence type="ECO:0000256" key="7">
    <source>
        <dbReference type="ARBA" id="ARBA00023136"/>
    </source>
</evidence>
<reference evidence="12" key="1">
    <citation type="submission" date="2025-08" db="UniProtKB">
        <authorList>
            <consortium name="RefSeq"/>
        </authorList>
    </citation>
    <scope>IDENTIFICATION</scope>
    <source>
        <tissue evidence="12">Whole body</tissue>
    </source>
</reference>
<evidence type="ECO:0000256" key="9">
    <source>
        <dbReference type="ARBA" id="ARBA00023224"/>
    </source>
</evidence>
<name>A0A6J1QA17_9HYME</name>
<dbReference type="PANTHER" id="PTHR21137">
    <property type="entry name" value="ODORANT RECEPTOR"/>
    <property type="match status" value="1"/>
</dbReference>
<feature type="transmembrane region" description="Helical" evidence="10">
    <location>
        <begin position="6"/>
        <end position="23"/>
    </location>
</feature>
<dbReference type="AlphaFoldDB" id="A0A6J1QA17"/>
<keyword evidence="9" id="KW-0807">Transducer</keyword>
<keyword evidence="2" id="KW-1003">Cell membrane</keyword>
<keyword evidence="4 10" id="KW-0812">Transmembrane</keyword>
<dbReference type="GO" id="GO:0004984">
    <property type="term" value="F:olfactory receptor activity"/>
    <property type="evidence" value="ECO:0007669"/>
    <property type="project" value="InterPro"/>
</dbReference>
<comment type="subcellular location">
    <subcellularLocation>
        <location evidence="1">Cell membrane</location>
        <topology evidence="1">Multi-pass membrane protein</topology>
    </subcellularLocation>
</comment>
<evidence type="ECO:0000256" key="5">
    <source>
        <dbReference type="ARBA" id="ARBA00022725"/>
    </source>
</evidence>
<keyword evidence="6 10" id="KW-1133">Transmembrane helix</keyword>
<dbReference type="OrthoDB" id="7552777at2759"/>
<keyword evidence="8" id="KW-0675">Receptor</keyword>
<dbReference type="GO" id="GO:0005549">
    <property type="term" value="F:odorant binding"/>
    <property type="evidence" value="ECO:0007669"/>
    <property type="project" value="InterPro"/>
</dbReference>
<evidence type="ECO:0000256" key="4">
    <source>
        <dbReference type="ARBA" id="ARBA00022692"/>
    </source>
</evidence>
<dbReference type="Pfam" id="PF02949">
    <property type="entry name" value="7tm_6"/>
    <property type="match status" value="1"/>
</dbReference>
<keyword evidence="11" id="KW-1185">Reference proteome</keyword>
<dbReference type="GO" id="GO:0005886">
    <property type="term" value="C:plasma membrane"/>
    <property type="evidence" value="ECO:0007669"/>
    <property type="project" value="UniProtKB-SubCell"/>
</dbReference>
<organism evidence="11 12">
    <name type="scientific">Temnothorax curvispinosus</name>
    <dbReference type="NCBI Taxonomy" id="300111"/>
    <lineage>
        <taxon>Eukaryota</taxon>
        <taxon>Metazoa</taxon>
        <taxon>Ecdysozoa</taxon>
        <taxon>Arthropoda</taxon>
        <taxon>Hexapoda</taxon>
        <taxon>Insecta</taxon>
        <taxon>Pterygota</taxon>
        <taxon>Neoptera</taxon>
        <taxon>Endopterygota</taxon>
        <taxon>Hymenoptera</taxon>
        <taxon>Apocrita</taxon>
        <taxon>Aculeata</taxon>
        <taxon>Formicoidea</taxon>
        <taxon>Formicidae</taxon>
        <taxon>Myrmicinae</taxon>
        <taxon>Temnothorax</taxon>
    </lineage>
</organism>
<feature type="transmembrane region" description="Helical" evidence="10">
    <location>
        <begin position="108"/>
        <end position="138"/>
    </location>
</feature>
<dbReference type="RefSeq" id="XP_024878518.1">
    <property type="nucleotide sequence ID" value="XM_025022750.1"/>
</dbReference>
<evidence type="ECO:0000256" key="10">
    <source>
        <dbReference type="SAM" id="Phobius"/>
    </source>
</evidence>
<gene>
    <name evidence="12" type="primary">LOC112458916</name>
</gene>
<protein>
    <submittedName>
        <fullName evidence="12">Odorant receptor 22c-like</fullName>
    </submittedName>
</protein>
<keyword evidence="7 10" id="KW-0472">Membrane</keyword>
<evidence type="ECO:0000313" key="12">
    <source>
        <dbReference type="RefSeq" id="XP_024878518.1"/>
    </source>
</evidence>
<feature type="transmembrane region" description="Helical" evidence="10">
    <location>
        <begin position="197"/>
        <end position="220"/>
    </location>
</feature>
<evidence type="ECO:0000256" key="6">
    <source>
        <dbReference type="ARBA" id="ARBA00022989"/>
    </source>
</evidence>
<dbReference type="PANTHER" id="PTHR21137:SF35">
    <property type="entry name" value="ODORANT RECEPTOR 19A-RELATED"/>
    <property type="match status" value="1"/>
</dbReference>
<evidence type="ECO:0000256" key="3">
    <source>
        <dbReference type="ARBA" id="ARBA00022606"/>
    </source>
</evidence>
<sequence length="326" mass="37505">MVLSSVSFFIICIIIYYSFRVNIKVVKKLLIQLQHVCNELRDKNEIVIIEKYGYIAKCYTVALTVTGICTVSIIIQLLTLSDDVPSTNVTRPRRMQLVTEYFVDQEKYFFLILLHTNTAVCIGLTAMIATGTMFIAYFKFICGMFKISSYRIERAVKINILQNITLKNKTLRSEDLISAVDIHRQAIQLSKQFVSKFVIMFFCLAYVFVIALCFNFVRIFQIVCTKQAATKIILPILCASINILYLFISNYLGQNLTDYNNCVFDTVYRVEWYVTPLHIQRIILFLLLKGAKNYTLNIGFFTPSLECFAMLVKASVSYFTVVLSTQ</sequence>
<dbReference type="GO" id="GO:0007165">
    <property type="term" value="P:signal transduction"/>
    <property type="evidence" value="ECO:0007669"/>
    <property type="project" value="UniProtKB-KW"/>
</dbReference>
<evidence type="ECO:0000256" key="2">
    <source>
        <dbReference type="ARBA" id="ARBA00022475"/>
    </source>
</evidence>
<keyword evidence="5" id="KW-0552">Olfaction</keyword>
<proteinExistence type="predicted"/>
<evidence type="ECO:0000256" key="8">
    <source>
        <dbReference type="ARBA" id="ARBA00023170"/>
    </source>
</evidence>
<feature type="transmembrane region" description="Helical" evidence="10">
    <location>
        <begin position="232"/>
        <end position="252"/>
    </location>
</feature>
<dbReference type="Proteomes" id="UP000504618">
    <property type="component" value="Unplaced"/>
</dbReference>
<dbReference type="InterPro" id="IPR004117">
    <property type="entry name" value="7tm6_olfct_rcpt"/>
</dbReference>
<evidence type="ECO:0000256" key="1">
    <source>
        <dbReference type="ARBA" id="ARBA00004651"/>
    </source>
</evidence>
<dbReference type="GeneID" id="112458916"/>
<evidence type="ECO:0000313" key="11">
    <source>
        <dbReference type="Proteomes" id="UP000504618"/>
    </source>
</evidence>
<feature type="transmembrane region" description="Helical" evidence="10">
    <location>
        <begin position="58"/>
        <end position="78"/>
    </location>
</feature>